<dbReference type="AlphaFoldDB" id="A0A9X2IWN9"/>
<accession>A0A9X2IWN9</accession>
<dbReference type="InterPro" id="IPR053144">
    <property type="entry name" value="Acetyltransferase_Butenolide"/>
</dbReference>
<sequence>MSEEPLVEDGFELTPGVPAVADYQYLRTACGLSAKSIEAAQLGLPNTWHGIIVLHSGAPVGMGRIVGDGGCFFQVVDICVLPEHQGKGLGKRIMQALADELDRRAPASAYVSLIADGDAHHLYRKFGFTDTAPASIGMYRLIDSGTGMRTGA</sequence>
<dbReference type="Pfam" id="PF13508">
    <property type="entry name" value="Acetyltransf_7"/>
    <property type="match status" value="1"/>
</dbReference>
<protein>
    <submittedName>
        <fullName evidence="2">GNAT family N-acetyltransferase</fullName>
    </submittedName>
</protein>
<evidence type="ECO:0000313" key="3">
    <source>
        <dbReference type="Proteomes" id="UP001139157"/>
    </source>
</evidence>
<proteinExistence type="predicted"/>
<dbReference type="InterPro" id="IPR000182">
    <property type="entry name" value="GNAT_dom"/>
</dbReference>
<dbReference type="PANTHER" id="PTHR43233:SF1">
    <property type="entry name" value="FAMILY N-ACETYLTRANSFERASE, PUTATIVE (AFU_ORTHOLOGUE AFUA_6G03350)-RELATED"/>
    <property type="match status" value="1"/>
</dbReference>
<feature type="domain" description="N-acetyltransferase" evidence="1">
    <location>
        <begin position="8"/>
        <end position="152"/>
    </location>
</feature>
<dbReference type="PANTHER" id="PTHR43233">
    <property type="entry name" value="FAMILY N-ACETYLTRANSFERASE, PUTATIVE (AFU_ORTHOLOGUE AFUA_6G03350)-RELATED"/>
    <property type="match status" value="1"/>
</dbReference>
<evidence type="ECO:0000313" key="2">
    <source>
        <dbReference type="EMBL" id="MCM6774533.1"/>
    </source>
</evidence>
<dbReference type="Proteomes" id="UP001139157">
    <property type="component" value="Unassembled WGS sequence"/>
</dbReference>
<organism evidence="2 3">
    <name type="scientific">Nocardia pulmonis</name>
    <dbReference type="NCBI Taxonomy" id="2951408"/>
    <lineage>
        <taxon>Bacteria</taxon>
        <taxon>Bacillati</taxon>
        <taxon>Actinomycetota</taxon>
        <taxon>Actinomycetes</taxon>
        <taxon>Mycobacteriales</taxon>
        <taxon>Nocardiaceae</taxon>
        <taxon>Nocardia</taxon>
    </lineage>
</organism>
<name>A0A9X2IWN9_9NOCA</name>
<evidence type="ECO:0000259" key="1">
    <source>
        <dbReference type="PROSITE" id="PS51186"/>
    </source>
</evidence>
<dbReference type="GO" id="GO:0016747">
    <property type="term" value="F:acyltransferase activity, transferring groups other than amino-acyl groups"/>
    <property type="evidence" value="ECO:0007669"/>
    <property type="project" value="InterPro"/>
</dbReference>
<dbReference type="PROSITE" id="PS51186">
    <property type="entry name" value="GNAT"/>
    <property type="match status" value="1"/>
</dbReference>
<dbReference type="EMBL" id="JAMRXG010000005">
    <property type="protein sequence ID" value="MCM6774533.1"/>
    <property type="molecule type" value="Genomic_DNA"/>
</dbReference>
<dbReference type="RefSeq" id="WP_251912218.1">
    <property type="nucleotide sequence ID" value="NZ_JAMRXG010000005.1"/>
</dbReference>
<keyword evidence="3" id="KW-1185">Reference proteome</keyword>
<reference evidence="2" key="1">
    <citation type="submission" date="2022-06" db="EMBL/GenBank/DDBJ databases">
        <title>Novel species in genus nocardia.</title>
        <authorList>
            <person name="Li F."/>
        </authorList>
    </citation>
    <scope>NUCLEOTIDE SEQUENCE</scope>
    <source>
        <strain evidence="2">CDC141</strain>
    </source>
</reference>
<dbReference type="CDD" id="cd04301">
    <property type="entry name" value="NAT_SF"/>
    <property type="match status" value="1"/>
</dbReference>
<dbReference type="SUPFAM" id="SSF55729">
    <property type="entry name" value="Acyl-CoA N-acyltransferases (Nat)"/>
    <property type="match status" value="1"/>
</dbReference>
<dbReference type="InterPro" id="IPR016181">
    <property type="entry name" value="Acyl_CoA_acyltransferase"/>
</dbReference>
<comment type="caution">
    <text evidence="2">The sequence shown here is derived from an EMBL/GenBank/DDBJ whole genome shotgun (WGS) entry which is preliminary data.</text>
</comment>
<dbReference type="Gene3D" id="3.40.630.30">
    <property type="match status" value="1"/>
</dbReference>
<gene>
    <name evidence="2" type="ORF">NDR86_13725</name>
</gene>